<feature type="non-terminal residue" evidence="1">
    <location>
        <position position="77"/>
    </location>
</feature>
<keyword evidence="2" id="KW-1185">Reference proteome</keyword>
<gene>
    <name evidence="1" type="ORF">ACFQ1S_44215</name>
</gene>
<name>A0ABW3MN04_9PSEU</name>
<comment type="caution">
    <text evidence="1">The sequence shown here is derived from an EMBL/GenBank/DDBJ whole genome shotgun (WGS) entry which is preliminary data.</text>
</comment>
<evidence type="ECO:0000313" key="2">
    <source>
        <dbReference type="Proteomes" id="UP001597045"/>
    </source>
</evidence>
<proteinExistence type="predicted"/>
<sequence length="77" mass="8770">MTEKRLGHKQTAAMFTLMRMARAMSNPELKKLVGFTIDGDVRKGLNDAKLVDSRKVGRSYTHELTDDGWAWCDRELA</sequence>
<dbReference type="EMBL" id="JBHTIS010004118">
    <property type="protein sequence ID" value="MFD1052088.1"/>
    <property type="molecule type" value="Genomic_DNA"/>
</dbReference>
<organism evidence="1 2">
    <name type="scientific">Kibdelosporangium lantanae</name>
    <dbReference type="NCBI Taxonomy" id="1497396"/>
    <lineage>
        <taxon>Bacteria</taxon>
        <taxon>Bacillati</taxon>
        <taxon>Actinomycetota</taxon>
        <taxon>Actinomycetes</taxon>
        <taxon>Pseudonocardiales</taxon>
        <taxon>Pseudonocardiaceae</taxon>
        <taxon>Kibdelosporangium</taxon>
    </lineage>
</organism>
<protein>
    <recommendedName>
        <fullName evidence="3">MarR family transcriptional regulator</fullName>
    </recommendedName>
</protein>
<reference evidence="2" key="1">
    <citation type="journal article" date="2019" name="Int. J. Syst. Evol. Microbiol.">
        <title>The Global Catalogue of Microorganisms (GCM) 10K type strain sequencing project: providing services to taxonomists for standard genome sequencing and annotation.</title>
        <authorList>
            <consortium name="The Broad Institute Genomics Platform"/>
            <consortium name="The Broad Institute Genome Sequencing Center for Infectious Disease"/>
            <person name="Wu L."/>
            <person name="Ma J."/>
        </authorList>
    </citation>
    <scope>NUCLEOTIDE SEQUENCE [LARGE SCALE GENOMIC DNA]</scope>
    <source>
        <strain evidence="2">JCM 31486</strain>
    </source>
</reference>
<evidence type="ECO:0000313" key="1">
    <source>
        <dbReference type="EMBL" id="MFD1052088.1"/>
    </source>
</evidence>
<accession>A0ABW3MN04</accession>
<dbReference type="Proteomes" id="UP001597045">
    <property type="component" value="Unassembled WGS sequence"/>
</dbReference>
<evidence type="ECO:0008006" key="3">
    <source>
        <dbReference type="Google" id="ProtNLM"/>
    </source>
</evidence>